<evidence type="ECO:0000256" key="3">
    <source>
        <dbReference type="ARBA" id="ARBA00010617"/>
    </source>
</evidence>
<dbReference type="GO" id="GO:0016705">
    <property type="term" value="F:oxidoreductase activity, acting on paired donors, with incorporation or reduction of molecular oxygen"/>
    <property type="evidence" value="ECO:0007669"/>
    <property type="project" value="InterPro"/>
</dbReference>
<dbReference type="Gene3D" id="1.10.630.10">
    <property type="entry name" value="Cytochrome P450"/>
    <property type="match status" value="1"/>
</dbReference>
<evidence type="ECO:0000256" key="1">
    <source>
        <dbReference type="ARBA" id="ARBA00001971"/>
    </source>
</evidence>
<evidence type="ECO:0000313" key="11">
    <source>
        <dbReference type="EMBL" id="KAJ7230278.1"/>
    </source>
</evidence>
<keyword evidence="4 9" id="KW-0349">Heme</keyword>
<dbReference type="CDD" id="cd11065">
    <property type="entry name" value="CYP64-like"/>
    <property type="match status" value="1"/>
</dbReference>
<dbReference type="InterPro" id="IPR002401">
    <property type="entry name" value="Cyt_P450_E_grp-I"/>
</dbReference>
<dbReference type="InterPro" id="IPR017972">
    <property type="entry name" value="Cyt_P450_CS"/>
</dbReference>
<keyword evidence="12" id="KW-1185">Reference proteome</keyword>
<evidence type="ECO:0000256" key="9">
    <source>
        <dbReference type="PIRSR" id="PIRSR602401-1"/>
    </source>
</evidence>
<dbReference type="EMBL" id="JARJCW010000001">
    <property type="protein sequence ID" value="KAJ7230278.1"/>
    <property type="molecule type" value="Genomic_DNA"/>
</dbReference>
<dbReference type="Proteomes" id="UP001219525">
    <property type="component" value="Unassembled WGS sequence"/>
</dbReference>
<comment type="similarity">
    <text evidence="3 10">Belongs to the cytochrome P450 family.</text>
</comment>
<dbReference type="PROSITE" id="PS00086">
    <property type="entry name" value="CYTOCHROME_P450"/>
    <property type="match status" value="1"/>
</dbReference>
<feature type="binding site" description="axial binding residue" evidence="9">
    <location>
        <position position="428"/>
    </location>
    <ligand>
        <name>heme</name>
        <dbReference type="ChEBI" id="CHEBI:30413"/>
    </ligand>
    <ligandPart>
        <name>Fe</name>
        <dbReference type="ChEBI" id="CHEBI:18248"/>
    </ligandPart>
</feature>
<evidence type="ECO:0000313" key="12">
    <source>
        <dbReference type="Proteomes" id="UP001219525"/>
    </source>
</evidence>
<evidence type="ECO:0000256" key="7">
    <source>
        <dbReference type="ARBA" id="ARBA00023004"/>
    </source>
</evidence>
<gene>
    <name evidence="11" type="ORF">GGX14DRAFT_410355</name>
</gene>
<dbReference type="SUPFAM" id="SSF48264">
    <property type="entry name" value="Cytochrome P450"/>
    <property type="match status" value="1"/>
</dbReference>
<reference evidence="11" key="1">
    <citation type="submission" date="2023-03" db="EMBL/GenBank/DDBJ databases">
        <title>Massive genome expansion in bonnet fungi (Mycena s.s.) driven by repeated elements and novel gene families across ecological guilds.</title>
        <authorList>
            <consortium name="Lawrence Berkeley National Laboratory"/>
            <person name="Harder C.B."/>
            <person name="Miyauchi S."/>
            <person name="Viragh M."/>
            <person name="Kuo A."/>
            <person name="Thoen E."/>
            <person name="Andreopoulos B."/>
            <person name="Lu D."/>
            <person name="Skrede I."/>
            <person name="Drula E."/>
            <person name="Henrissat B."/>
            <person name="Morin E."/>
            <person name="Kohler A."/>
            <person name="Barry K."/>
            <person name="LaButti K."/>
            <person name="Morin E."/>
            <person name="Salamov A."/>
            <person name="Lipzen A."/>
            <person name="Mereny Z."/>
            <person name="Hegedus B."/>
            <person name="Baldrian P."/>
            <person name="Stursova M."/>
            <person name="Weitz H."/>
            <person name="Taylor A."/>
            <person name="Grigoriev I.V."/>
            <person name="Nagy L.G."/>
            <person name="Martin F."/>
            <person name="Kauserud H."/>
        </authorList>
    </citation>
    <scope>NUCLEOTIDE SEQUENCE</scope>
    <source>
        <strain evidence="11">9144</strain>
    </source>
</reference>
<sequence length="499" mass="55029">MGTLTWYLTALAAVVYYAILRKRSKSRLPLPPGPKKLPLIGNLFDIPPERQWESFQRWSREFDSDIIHLEVAGTSIVVLSSMEAAHALFEKRSSLYSDRARAPMLVELMGWDFAIGKRAHRKIFHEAFNVGAAKHFHPQERAAAHAVLRRLLQSPHDVMGQFRHMAGGLILNVAYGIKVRPFDDPYIELAEEAMHSVSVVSIPGSFLVDIIPALKYVPRWVPGAGFKRKAEHWRKAARNLLEVPSSHTGMASPSFASLSLRNLDASQDADKEAQEALIKAVAANMYSGGADTTVSALGTFVLAMLAHPDVQARAQAEIDSVVGPGNLPDFSDEASLPYVSAIVKEVLRWQNVTPIGFPHYITVEDEYAGYRIPAGSVVIGNTWSILHDEKMYPDPHSFKPERFLLDGKLNGAVRDPETAAFGFGRRMCPGRHMALGSIWITVASILATLKIDKSVDDDGEEVEPSYEYSRGLIPAPLSFKCSITPRSPQAAEAIKGVEN</sequence>
<dbReference type="InterPro" id="IPR036396">
    <property type="entry name" value="Cyt_P450_sf"/>
</dbReference>
<dbReference type="PRINTS" id="PR00385">
    <property type="entry name" value="P450"/>
</dbReference>
<dbReference type="GO" id="GO:0005506">
    <property type="term" value="F:iron ion binding"/>
    <property type="evidence" value="ECO:0007669"/>
    <property type="project" value="InterPro"/>
</dbReference>
<accession>A0AAD6YUZ7</accession>
<evidence type="ECO:0000256" key="4">
    <source>
        <dbReference type="ARBA" id="ARBA00022617"/>
    </source>
</evidence>
<dbReference type="PANTHER" id="PTHR46300">
    <property type="entry name" value="P450, PUTATIVE (EUROFUNG)-RELATED-RELATED"/>
    <property type="match status" value="1"/>
</dbReference>
<name>A0AAD6YUZ7_9AGAR</name>
<keyword evidence="8 10" id="KW-0503">Monooxygenase</keyword>
<protein>
    <submittedName>
        <fullName evidence="11">Cytochrome P450</fullName>
    </submittedName>
</protein>
<dbReference type="PRINTS" id="PR00463">
    <property type="entry name" value="EP450I"/>
</dbReference>
<dbReference type="AlphaFoldDB" id="A0AAD6YUZ7"/>
<dbReference type="GO" id="GO:0020037">
    <property type="term" value="F:heme binding"/>
    <property type="evidence" value="ECO:0007669"/>
    <property type="project" value="InterPro"/>
</dbReference>
<keyword evidence="6 10" id="KW-0560">Oxidoreductase</keyword>
<keyword evidence="5 9" id="KW-0479">Metal-binding</keyword>
<evidence type="ECO:0000256" key="8">
    <source>
        <dbReference type="ARBA" id="ARBA00023033"/>
    </source>
</evidence>
<organism evidence="11 12">
    <name type="scientific">Mycena pura</name>
    <dbReference type="NCBI Taxonomy" id="153505"/>
    <lineage>
        <taxon>Eukaryota</taxon>
        <taxon>Fungi</taxon>
        <taxon>Dikarya</taxon>
        <taxon>Basidiomycota</taxon>
        <taxon>Agaricomycotina</taxon>
        <taxon>Agaricomycetes</taxon>
        <taxon>Agaricomycetidae</taxon>
        <taxon>Agaricales</taxon>
        <taxon>Marasmiineae</taxon>
        <taxon>Mycenaceae</taxon>
        <taxon>Mycena</taxon>
    </lineage>
</organism>
<dbReference type="InterPro" id="IPR001128">
    <property type="entry name" value="Cyt_P450"/>
</dbReference>
<dbReference type="PANTHER" id="PTHR46300:SF7">
    <property type="entry name" value="P450, PUTATIVE (EUROFUNG)-RELATED"/>
    <property type="match status" value="1"/>
</dbReference>
<dbReference type="InterPro" id="IPR050364">
    <property type="entry name" value="Cytochrome_P450_fung"/>
</dbReference>
<comment type="pathway">
    <text evidence="2">Secondary metabolite biosynthesis.</text>
</comment>
<dbReference type="GO" id="GO:0004497">
    <property type="term" value="F:monooxygenase activity"/>
    <property type="evidence" value="ECO:0007669"/>
    <property type="project" value="UniProtKB-KW"/>
</dbReference>
<evidence type="ECO:0000256" key="10">
    <source>
        <dbReference type="RuleBase" id="RU000461"/>
    </source>
</evidence>
<proteinExistence type="inferred from homology"/>
<keyword evidence="7 9" id="KW-0408">Iron</keyword>
<dbReference type="Pfam" id="PF00067">
    <property type="entry name" value="p450"/>
    <property type="match status" value="1"/>
</dbReference>
<evidence type="ECO:0000256" key="5">
    <source>
        <dbReference type="ARBA" id="ARBA00022723"/>
    </source>
</evidence>
<comment type="caution">
    <text evidence="11">The sequence shown here is derived from an EMBL/GenBank/DDBJ whole genome shotgun (WGS) entry which is preliminary data.</text>
</comment>
<evidence type="ECO:0000256" key="2">
    <source>
        <dbReference type="ARBA" id="ARBA00005179"/>
    </source>
</evidence>
<comment type="cofactor">
    <cofactor evidence="1 9">
        <name>heme</name>
        <dbReference type="ChEBI" id="CHEBI:30413"/>
    </cofactor>
</comment>
<evidence type="ECO:0000256" key="6">
    <source>
        <dbReference type="ARBA" id="ARBA00023002"/>
    </source>
</evidence>